<keyword evidence="7 11" id="KW-0156">Chromatin regulator</keyword>
<comment type="subcellular location">
    <subcellularLocation>
        <location evidence="1 11">Nucleus</location>
    </subcellularLocation>
</comment>
<comment type="function">
    <text evidence="11">Histone methyltransferase that specifically trimethylates histone H3 to form H3K79me3. This methylation is required for telomere silencing and for the pachytene checkpoint during the meiotic cell cycle by allowing the recruitment of RAD9 to double strand breaks. Nucleosomes are preferred as substrate compared to free histone.</text>
</comment>
<dbReference type="InterPro" id="IPR030445">
    <property type="entry name" value="H3-K79_meTrfase"/>
</dbReference>
<dbReference type="PANTHER" id="PTHR21451:SF0">
    <property type="entry name" value="HISTONE-LYSINE N-METHYLTRANSFERASE, H3 LYSINE-79 SPECIFIC"/>
    <property type="match status" value="1"/>
</dbReference>
<feature type="coiled-coil region" evidence="12">
    <location>
        <begin position="838"/>
        <end position="865"/>
    </location>
</feature>
<evidence type="ECO:0000256" key="13">
    <source>
        <dbReference type="SAM" id="MobiDB-lite"/>
    </source>
</evidence>
<keyword evidence="4 11" id="KW-0489">Methyltransferase</keyword>
<proteinExistence type="inferred from homology"/>
<feature type="compositionally biased region" description="Basic residues" evidence="13">
    <location>
        <begin position="521"/>
        <end position="533"/>
    </location>
</feature>
<feature type="compositionally biased region" description="Basic and acidic residues" evidence="13">
    <location>
        <begin position="507"/>
        <end position="520"/>
    </location>
</feature>
<protein>
    <recommendedName>
        <fullName evidence="3 11">Histone-lysine N-methyltransferase, H3 lysine-79 specific</fullName>
        <ecNumber evidence="2 11">2.1.1.360</ecNumber>
    </recommendedName>
    <alternativeName>
        <fullName evidence="9 11">Histone H3-K79 methyltransferase</fullName>
    </alternativeName>
</protein>
<dbReference type="InterPro" id="IPR025789">
    <property type="entry name" value="DOT1_dom"/>
</dbReference>
<dbReference type="GO" id="GO:0032259">
    <property type="term" value="P:methylation"/>
    <property type="evidence" value="ECO:0007669"/>
    <property type="project" value="UniProtKB-KW"/>
</dbReference>
<sequence length="938" mass="107304">MSNNKEVPDNHNNNKKVGDDIEGAPKTEKKLKLCSPYGGESLYYFWNYEEKYKNKNKAIVVEIVDLVRTTKHKIKEIHDILKQHGHDLKTNEPYFNLDNLRILCRTFNKAVKHIGETYHGIPKSEAKLGSNSEQFQEIINRVYNKAVVDVNALNKHYGAFSSETYGETTWKRMATILEDLKLNDKDVFVDLGSGVGQIVCQVSGSSKVGKAVGIEVADLPAKYARRMEFEFSRMMRWHNKKFRQFKLHHGNFLDQKFRKLITEEATVIFINNYAFHEKLNMEIKRNLLCDLKDGVKVISTKPFVIHKEISERTLNDVSSIMDITEFKPINCPASWTNKHVPYFLQTVNRARLLEYFNKQKKAKELREMKEVQNSRASSVSSTKHDSHVEKKDTLESKEVKHKEGKSSKEHTSERKNSIKDHKEVSGERRNSKDNINKEVKKHKENVIRTGSLSSHDGKDEVKESKIPDDDIEVFYGATTRKKWKAIIGETNVDKDKSNTTNPEPVDSEMRKKSNSDLKDKPKMKHGQRGRPKKVNSEESKQEKVDKITQEDKETLEIMQKMSEEAVVKVSHEKINDDSLVETSLMIEDHTTDDEKDYNKDEFDFEVDTIEEVIVPYIPSRDPEIVKSLDQVLELQKEEFLKFIDYMYSGDFKRLTELKILKQRQLKESKVQKINALKAMIALQQEEGKQLLTTRIKEVGIDAKTAPEFIDAAKLIVETNKIKQKRLANLEKDIAAAEKAHEEYQAKILAKEAQEKSINDVVNSVANENIEDSIDSIINSVANNSLPSSNSESYCNTPIQQSDYYTQKRNSRGRSVIRVSAPKKGPVTKKCPTDKITDCTDVESQVENILKKIQNQSKEQESLKSLRIKSEAKKRTNTVLPSSQISNSVIPAKKKRSNGSLSTPKSPNSSSNFENSVNNVVNQVNLYSTNNNTTDGSSF</sequence>
<keyword evidence="6 11" id="KW-0949">S-adenosyl-L-methionine</keyword>
<dbReference type="FunFam" id="3.40.50.150:FF:000033">
    <property type="entry name" value="Histone-lysine N-methyltransferase, H3 lysine-79 specific"/>
    <property type="match status" value="1"/>
</dbReference>
<dbReference type="GO" id="GO:0000077">
    <property type="term" value="P:DNA damage checkpoint signaling"/>
    <property type="evidence" value="ECO:0007669"/>
    <property type="project" value="TreeGrafter"/>
</dbReference>
<dbReference type="GO" id="GO:0140956">
    <property type="term" value="F:histone H3K79 trimethyltransferase activity"/>
    <property type="evidence" value="ECO:0007669"/>
    <property type="project" value="UniProtKB-EC"/>
</dbReference>
<evidence type="ECO:0000256" key="2">
    <source>
        <dbReference type="ARBA" id="ARBA00012190"/>
    </source>
</evidence>
<dbReference type="WBParaSite" id="PTRK_0000085300.1">
    <property type="protein sequence ID" value="PTRK_0000085300.1"/>
    <property type="gene ID" value="PTRK_0000085300"/>
</dbReference>
<dbReference type="PANTHER" id="PTHR21451">
    <property type="entry name" value="HISTONE H3 METHYLTRANSFERASE"/>
    <property type="match status" value="1"/>
</dbReference>
<feature type="region of interest" description="Disordered" evidence="13">
    <location>
        <begin position="485"/>
        <end position="550"/>
    </location>
</feature>
<dbReference type="AlphaFoldDB" id="A0A0N4Z1V7"/>
<evidence type="ECO:0000256" key="8">
    <source>
        <dbReference type="ARBA" id="ARBA00023242"/>
    </source>
</evidence>
<accession>A0A0N4Z1V7</accession>
<dbReference type="PROSITE" id="PS51569">
    <property type="entry name" value="DOT1"/>
    <property type="match status" value="1"/>
</dbReference>
<evidence type="ECO:0000256" key="11">
    <source>
        <dbReference type="RuleBase" id="RU271113"/>
    </source>
</evidence>
<dbReference type="SUPFAM" id="SSF53335">
    <property type="entry name" value="S-adenosyl-L-methionine-dependent methyltransferases"/>
    <property type="match status" value="1"/>
</dbReference>
<keyword evidence="12" id="KW-0175">Coiled coil</keyword>
<feature type="region of interest" description="Disordered" evidence="13">
    <location>
        <begin position="872"/>
        <end position="914"/>
    </location>
</feature>
<dbReference type="STRING" id="131310.A0A0N4Z1V7"/>
<name>A0A0N4Z1V7_PARTI</name>
<feature type="compositionally biased region" description="Low complexity" evidence="13">
    <location>
        <begin position="899"/>
        <end position="914"/>
    </location>
</feature>
<evidence type="ECO:0000256" key="1">
    <source>
        <dbReference type="ARBA" id="ARBA00004123"/>
    </source>
</evidence>
<evidence type="ECO:0000256" key="5">
    <source>
        <dbReference type="ARBA" id="ARBA00022679"/>
    </source>
</evidence>
<dbReference type="GO" id="GO:0006281">
    <property type="term" value="P:DNA repair"/>
    <property type="evidence" value="ECO:0007669"/>
    <property type="project" value="TreeGrafter"/>
</dbReference>
<evidence type="ECO:0000256" key="12">
    <source>
        <dbReference type="SAM" id="Coils"/>
    </source>
</evidence>
<feature type="coiled-coil region" evidence="12">
    <location>
        <begin position="719"/>
        <end position="753"/>
    </location>
</feature>
<evidence type="ECO:0000256" key="6">
    <source>
        <dbReference type="ARBA" id="ARBA00022691"/>
    </source>
</evidence>
<evidence type="ECO:0000256" key="3">
    <source>
        <dbReference type="ARBA" id="ARBA00020987"/>
    </source>
</evidence>
<keyword evidence="5 11" id="KW-0808">Transferase</keyword>
<dbReference type="EC" id="2.1.1.360" evidence="2 11"/>
<evidence type="ECO:0000256" key="10">
    <source>
        <dbReference type="ARBA" id="ARBA00047770"/>
    </source>
</evidence>
<dbReference type="Proteomes" id="UP000038045">
    <property type="component" value="Unplaced"/>
</dbReference>
<comment type="miscellaneous">
    <text evidence="11">In contrast to other lysine histone methyltransferases, it does not contain a SET domain, suggesting the existence of another mechanism for methylation of lysine residues of histones.</text>
</comment>
<dbReference type="GO" id="GO:0035097">
    <property type="term" value="C:histone methyltransferase complex"/>
    <property type="evidence" value="ECO:0007669"/>
    <property type="project" value="UniProtKB-ARBA"/>
</dbReference>
<feature type="compositionally biased region" description="Basic and acidic residues" evidence="13">
    <location>
        <begin position="382"/>
        <end position="438"/>
    </location>
</feature>
<evidence type="ECO:0000256" key="9">
    <source>
        <dbReference type="ARBA" id="ARBA00029821"/>
    </source>
</evidence>
<keyword evidence="15" id="KW-1185">Reference proteome</keyword>
<feature type="compositionally biased region" description="Polar residues" evidence="13">
    <location>
        <begin position="876"/>
        <end position="888"/>
    </location>
</feature>
<feature type="compositionally biased region" description="Basic and acidic residues" evidence="13">
    <location>
        <begin position="534"/>
        <end position="550"/>
    </location>
</feature>
<evidence type="ECO:0000313" key="15">
    <source>
        <dbReference type="Proteomes" id="UP000038045"/>
    </source>
</evidence>
<feature type="compositionally biased region" description="Basic and acidic residues" evidence="13">
    <location>
        <begin position="455"/>
        <end position="468"/>
    </location>
</feature>
<dbReference type="Gene3D" id="1.10.260.60">
    <property type="match status" value="1"/>
</dbReference>
<dbReference type="Gene3D" id="3.40.50.150">
    <property type="entry name" value="Vaccinia Virus protein VP39"/>
    <property type="match status" value="1"/>
</dbReference>
<comment type="catalytic activity">
    <reaction evidence="10 11">
        <text>L-lysyl(79)-[histone H3] + 3 S-adenosyl-L-methionine = N(6),N(6),N(6)-trimethyl-L-lysyl(79)-[histone H3] + 3 S-adenosyl-L-homocysteine + 3 H(+)</text>
        <dbReference type="Rhea" id="RHEA:60328"/>
        <dbReference type="Rhea" id="RHEA-COMP:15549"/>
        <dbReference type="Rhea" id="RHEA-COMP:15552"/>
        <dbReference type="ChEBI" id="CHEBI:15378"/>
        <dbReference type="ChEBI" id="CHEBI:29969"/>
        <dbReference type="ChEBI" id="CHEBI:57856"/>
        <dbReference type="ChEBI" id="CHEBI:59789"/>
        <dbReference type="ChEBI" id="CHEBI:61961"/>
        <dbReference type="EC" id="2.1.1.360"/>
    </reaction>
</comment>
<feature type="region of interest" description="Disordered" evidence="13">
    <location>
        <begin position="365"/>
        <end position="469"/>
    </location>
</feature>
<comment type="similarity">
    <text evidence="11">Belongs to the class I-like SAM-binding methyltransferase superfamily. DOT1 family.</text>
</comment>
<dbReference type="InterPro" id="IPR029063">
    <property type="entry name" value="SAM-dependent_MTases_sf"/>
</dbReference>
<feature type="region of interest" description="Disordered" evidence="13">
    <location>
        <begin position="804"/>
        <end position="831"/>
    </location>
</feature>
<evidence type="ECO:0000259" key="14">
    <source>
        <dbReference type="PROSITE" id="PS51569"/>
    </source>
</evidence>
<keyword evidence="8 11" id="KW-0539">Nucleus</keyword>
<feature type="region of interest" description="Disordered" evidence="13">
    <location>
        <begin position="1"/>
        <end position="22"/>
    </location>
</feature>
<feature type="domain" description="DOT1" evidence="14">
    <location>
        <begin position="49"/>
        <end position="360"/>
    </location>
</feature>
<evidence type="ECO:0000313" key="16">
    <source>
        <dbReference type="WBParaSite" id="PTRK_0000085300.1"/>
    </source>
</evidence>
<evidence type="ECO:0000256" key="7">
    <source>
        <dbReference type="ARBA" id="ARBA00022853"/>
    </source>
</evidence>
<evidence type="ECO:0000256" key="4">
    <source>
        <dbReference type="ARBA" id="ARBA00022603"/>
    </source>
</evidence>
<organism evidence="15 16">
    <name type="scientific">Parastrongyloides trichosuri</name>
    <name type="common">Possum-specific nematode worm</name>
    <dbReference type="NCBI Taxonomy" id="131310"/>
    <lineage>
        <taxon>Eukaryota</taxon>
        <taxon>Metazoa</taxon>
        <taxon>Ecdysozoa</taxon>
        <taxon>Nematoda</taxon>
        <taxon>Chromadorea</taxon>
        <taxon>Rhabditida</taxon>
        <taxon>Tylenchina</taxon>
        <taxon>Panagrolaimomorpha</taxon>
        <taxon>Strongyloidoidea</taxon>
        <taxon>Strongyloididae</taxon>
        <taxon>Parastrongyloides</taxon>
    </lineage>
</organism>
<dbReference type="Pfam" id="PF08123">
    <property type="entry name" value="DOT1"/>
    <property type="match status" value="1"/>
</dbReference>
<reference evidence="16" key="1">
    <citation type="submission" date="2017-02" db="UniProtKB">
        <authorList>
            <consortium name="WormBaseParasite"/>
        </authorList>
    </citation>
    <scope>IDENTIFICATION</scope>
</reference>